<dbReference type="InterPro" id="IPR048792">
    <property type="entry name" value="CarD_C"/>
</dbReference>
<name>A0A381TY87_9ZZZZ</name>
<dbReference type="AlphaFoldDB" id="A0A381TY87"/>
<keyword evidence="1" id="KW-0175">Coiled coil</keyword>
<feature type="domain" description="CarD-like/TRCF RNAP-interacting" evidence="2">
    <location>
        <begin position="54"/>
        <end position="162"/>
    </location>
</feature>
<sequence>MTKKKIKKKKIKKKIKKAKSLKVEKKRLEIRKNNLDDEKIIIKKIKKQPTEKKQYGVNQYVVYPKHGVGKILSVEKTVIAEIETNCYKVLIPRDKLTLTIPINQQSNLRPTSSINQINKCVSILKTKPKIKRTMWSRRAQEYEQKINSGKIYELAEVVKDLNKTSNTIADQSYSERQLFEKAYDRLQSEFEVVLQISQVDVKKKMDKALGRNQNLEE</sequence>
<gene>
    <name evidence="3" type="ORF">METZ01_LOCUS73265</name>
</gene>
<dbReference type="InterPro" id="IPR003711">
    <property type="entry name" value="CarD-like/TRCF_RID"/>
</dbReference>
<dbReference type="InterPro" id="IPR052531">
    <property type="entry name" value="CarD-like_regulator"/>
</dbReference>
<dbReference type="InterPro" id="IPR042215">
    <property type="entry name" value="CarD-like_C"/>
</dbReference>
<dbReference type="GO" id="GO:0009303">
    <property type="term" value="P:rRNA transcription"/>
    <property type="evidence" value="ECO:0007669"/>
    <property type="project" value="TreeGrafter"/>
</dbReference>
<dbReference type="SUPFAM" id="SSF141259">
    <property type="entry name" value="CarD-like"/>
    <property type="match status" value="1"/>
</dbReference>
<dbReference type="Pfam" id="PF02559">
    <property type="entry name" value="CarD_TRCF_RID"/>
    <property type="match status" value="1"/>
</dbReference>
<evidence type="ECO:0000259" key="2">
    <source>
        <dbReference type="SMART" id="SM01058"/>
    </source>
</evidence>
<dbReference type="PANTHER" id="PTHR38447">
    <property type="entry name" value="TRANSCRIPTION FACTOR YDEB-RELATED"/>
    <property type="match status" value="1"/>
</dbReference>
<dbReference type="Gene3D" id="2.40.10.170">
    <property type="match status" value="1"/>
</dbReference>
<evidence type="ECO:0000256" key="1">
    <source>
        <dbReference type="SAM" id="Coils"/>
    </source>
</evidence>
<dbReference type="SMART" id="SM01058">
    <property type="entry name" value="CarD_TRCF"/>
    <property type="match status" value="1"/>
</dbReference>
<reference evidence="3" key="1">
    <citation type="submission" date="2018-05" db="EMBL/GenBank/DDBJ databases">
        <authorList>
            <person name="Lanie J.A."/>
            <person name="Ng W.-L."/>
            <person name="Kazmierczak K.M."/>
            <person name="Andrzejewski T.M."/>
            <person name="Davidsen T.M."/>
            <person name="Wayne K.J."/>
            <person name="Tettelin H."/>
            <person name="Glass J.I."/>
            <person name="Rusch D."/>
            <person name="Podicherti R."/>
            <person name="Tsui H.-C.T."/>
            <person name="Winkler M.E."/>
        </authorList>
    </citation>
    <scope>NUCLEOTIDE SEQUENCE</scope>
</reference>
<evidence type="ECO:0000313" key="3">
    <source>
        <dbReference type="EMBL" id="SVA20411.1"/>
    </source>
</evidence>
<organism evidence="3">
    <name type="scientific">marine metagenome</name>
    <dbReference type="NCBI Taxonomy" id="408172"/>
    <lineage>
        <taxon>unclassified sequences</taxon>
        <taxon>metagenomes</taxon>
        <taxon>ecological metagenomes</taxon>
    </lineage>
</organism>
<dbReference type="Pfam" id="PF21095">
    <property type="entry name" value="CarD_C"/>
    <property type="match status" value="1"/>
</dbReference>
<feature type="coiled-coil region" evidence="1">
    <location>
        <begin position="11"/>
        <end position="38"/>
    </location>
</feature>
<dbReference type="PANTHER" id="PTHR38447:SF1">
    <property type="entry name" value="RNA POLYMERASE-BINDING TRANSCRIPTION FACTOR CARD"/>
    <property type="match status" value="1"/>
</dbReference>
<proteinExistence type="predicted"/>
<accession>A0A381TY87</accession>
<dbReference type="InterPro" id="IPR036101">
    <property type="entry name" value="CarD-like/TRCF_RID_sf"/>
</dbReference>
<protein>
    <recommendedName>
        <fullName evidence="2">CarD-like/TRCF RNAP-interacting domain-containing protein</fullName>
    </recommendedName>
</protein>
<dbReference type="EMBL" id="UINC01005297">
    <property type="protein sequence ID" value="SVA20411.1"/>
    <property type="molecule type" value="Genomic_DNA"/>
</dbReference>
<dbReference type="Gene3D" id="1.20.58.1290">
    <property type="entry name" value="CarD-like, C-terminal domain"/>
    <property type="match status" value="1"/>
</dbReference>